<feature type="transmembrane region" description="Helical" evidence="1">
    <location>
        <begin position="240"/>
        <end position="257"/>
    </location>
</feature>
<accession>A0ABW8PZD6</accession>
<dbReference type="RefSeq" id="WP_405339682.1">
    <property type="nucleotide sequence ID" value="NZ_JBANFI010000005.1"/>
</dbReference>
<sequence>MQWIGALGRLTLGFPLYLYALTLFTLRALSPWQAGRLRFNLASYRTLLGQLIFTGIDALPVLSLLALGVGMAVTLPLVLALQSLMDPAEIIALLIRVVVYELATLLTAVILLVRTASAIVVDLGGMKLHRELEGLEMLGVRTHTIFLAPRILGVGLAQMLLAIYCAALALVSGILLLALVEHPGYLLFLEDIARAFQPLALLFFLTKNLGFGLLMASIACYHALQVERSPTELPQQTQRALIYALSWIFVFNGVMALF</sequence>
<dbReference type="InterPro" id="IPR030802">
    <property type="entry name" value="Permease_MalE"/>
</dbReference>
<feature type="transmembrane region" description="Helical" evidence="1">
    <location>
        <begin position="90"/>
        <end position="113"/>
    </location>
</feature>
<keyword evidence="1" id="KW-0812">Transmembrane</keyword>
<dbReference type="Pfam" id="PF02405">
    <property type="entry name" value="MlaE"/>
    <property type="match status" value="1"/>
</dbReference>
<evidence type="ECO:0000313" key="3">
    <source>
        <dbReference type="Proteomes" id="UP001621714"/>
    </source>
</evidence>
<protein>
    <submittedName>
        <fullName evidence="2">ABC transporter permease</fullName>
    </submittedName>
</protein>
<dbReference type="PANTHER" id="PTHR30188:SF4">
    <property type="entry name" value="PROTEIN TRIGALACTOSYLDIACYLGLYCEROL 1, CHLOROPLASTIC"/>
    <property type="match status" value="1"/>
</dbReference>
<organism evidence="2 3">
    <name type="scientific">Marinospirillum alkalitolerans</name>
    <dbReference type="NCBI Taxonomy" id="3123374"/>
    <lineage>
        <taxon>Bacteria</taxon>
        <taxon>Pseudomonadati</taxon>
        <taxon>Pseudomonadota</taxon>
        <taxon>Gammaproteobacteria</taxon>
        <taxon>Oceanospirillales</taxon>
        <taxon>Oceanospirillaceae</taxon>
        <taxon>Marinospirillum</taxon>
    </lineage>
</organism>
<keyword evidence="1" id="KW-1133">Transmembrane helix</keyword>
<evidence type="ECO:0000256" key="1">
    <source>
        <dbReference type="SAM" id="Phobius"/>
    </source>
</evidence>
<dbReference type="PANTHER" id="PTHR30188">
    <property type="entry name" value="ABC TRANSPORTER PERMEASE PROTEIN-RELATED"/>
    <property type="match status" value="1"/>
</dbReference>
<feature type="transmembrane region" description="Helical" evidence="1">
    <location>
        <begin position="51"/>
        <end position="78"/>
    </location>
</feature>
<keyword evidence="1" id="KW-0472">Membrane</keyword>
<gene>
    <name evidence="2" type="ORF">V6U78_09195</name>
</gene>
<dbReference type="EMBL" id="JBANFI010000005">
    <property type="protein sequence ID" value="MFK7161209.1"/>
    <property type="molecule type" value="Genomic_DNA"/>
</dbReference>
<feature type="transmembrane region" description="Helical" evidence="1">
    <location>
        <begin position="151"/>
        <end position="179"/>
    </location>
</feature>
<dbReference type="Proteomes" id="UP001621714">
    <property type="component" value="Unassembled WGS sequence"/>
</dbReference>
<reference evidence="2 3" key="1">
    <citation type="submission" date="2024-02" db="EMBL/GenBank/DDBJ databases">
        <title>Marinospirillum sp. MEB 164 isolated from Lonar lake sediment.</title>
        <authorList>
            <person name="Joshi A."/>
            <person name="Thite S."/>
        </authorList>
    </citation>
    <scope>NUCLEOTIDE SEQUENCE [LARGE SCALE GENOMIC DNA]</scope>
    <source>
        <strain evidence="2 3">MEB164</strain>
    </source>
</reference>
<proteinExistence type="predicted"/>
<feature type="transmembrane region" description="Helical" evidence="1">
    <location>
        <begin position="199"/>
        <end position="219"/>
    </location>
</feature>
<evidence type="ECO:0000313" key="2">
    <source>
        <dbReference type="EMBL" id="MFK7161209.1"/>
    </source>
</evidence>
<keyword evidence="3" id="KW-1185">Reference proteome</keyword>
<name>A0ABW8PZD6_9GAMM</name>
<comment type="caution">
    <text evidence="2">The sequence shown here is derived from an EMBL/GenBank/DDBJ whole genome shotgun (WGS) entry which is preliminary data.</text>
</comment>
<feature type="transmembrane region" description="Helical" evidence="1">
    <location>
        <begin position="12"/>
        <end position="30"/>
    </location>
</feature>